<dbReference type="Proteomes" id="UP000366051">
    <property type="component" value="Chromosome"/>
</dbReference>
<dbReference type="PANTHER" id="PTHR42941:SF1">
    <property type="entry name" value="SLL1037 PROTEIN"/>
    <property type="match status" value="1"/>
</dbReference>
<evidence type="ECO:0000313" key="2">
    <source>
        <dbReference type="EMBL" id="QGG46614.1"/>
    </source>
</evidence>
<protein>
    <submittedName>
        <fullName evidence="2">TRAP transporter solute receptor, TAXI family protein</fullName>
    </submittedName>
</protein>
<dbReference type="InterPro" id="IPR011852">
    <property type="entry name" value="TRAP_TAXI"/>
</dbReference>
<organism evidence="2 3">
    <name type="scientific">Heliorestis convoluta</name>
    <dbReference type="NCBI Taxonomy" id="356322"/>
    <lineage>
        <taxon>Bacteria</taxon>
        <taxon>Bacillati</taxon>
        <taxon>Bacillota</taxon>
        <taxon>Clostridia</taxon>
        <taxon>Eubacteriales</taxon>
        <taxon>Heliobacteriaceae</taxon>
        <taxon>Heliorestis</taxon>
    </lineage>
</organism>
<sequence length="332" mass="34926">MLKKIYKSLVLLPALALVLAGCGAQGDPQGQAPGESSQEYQLLMATGGTGGTYYPLGGAMAETWKKHIEGLNVTVQSTGASVENLRLLASGETELAMAMNGPAAQAIAGTGDFEGAPIDFVAVGVIYPEVMQIIAPADRGFVDVADLKGKRVSIGPPGSGTASAARTILAAYDIDPDQDITLFQDNFTDAARKLKDGMLDAAFAVLAVPASNVEEITTATDVTIVNIDGEGLEKILADDPTFSPYEIPGGTYKGQDGVSKTISQWAVLYTTKDLPDDLVYEMTKVMYEKASETALAHARGDQILLETALLGIEPVPLHPGAERFYKDVGLLD</sequence>
<feature type="signal peptide" evidence="1">
    <location>
        <begin position="1"/>
        <end position="26"/>
    </location>
</feature>
<keyword evidence="3" id="KW-1185">Reference proteome</keyword>
<dbReference type="Pfam" id="PF16868">
    <property type="entry name" value="NMT1_3"/>
    <property type="match status" value="1"/>
</dbReference>
<dbReference type="PANTHER" id="PTHR42941">
    <property type="entry name" value="SLL1037 PROTEIN"/>
    <property type="match status" value="1"/>
</dbReference>
<reference evidence="3" key="1">
    <citation type="submission" date="2019-11" db="EMBL/GenBank/DDBJ databases">
        <title>Genome sequence of Heliorestis convoluta strain HH, an alkaliphilic and minimalistic phototrophic bacterium from a soda lake in Egypt.</title>
        <authorList>
            <person name="Dewey E.D."/>
            <person name="Stokes L.M."/>
            <person name="Burchell B.M."/>
            <person name="Shaffer K.N."/>
            <person name="Huntington A.M."/>
            <person name="Baker J.M."/>
            <person name="Nadendla S."/>
            <person name="Giglio M.G."/>
            <person name="Touchman J.W."/>
            <person name="Blankenship R.E."/>
            <person name="Madigan M.T."/>
            <person name="Sattley W.M."/>
        </authorList>
    </citation>
    <scope>NUCLEOTIDE SEQUENCE [LARGE SCALE GENOMIC DNA]</scope>
    <source>
        <strain evidence="3">HH</strain>
    </source>
</reference>
<feature type="chain" id="PRO_5024282237" evidence="1">
    <location>
        <begin position="27"/>
        <end position="332"/>
    </location>
</feature>
<dbReference type="KEGG" id="hcv:FTV88_0435"/>
<dbReference type="SUPFAM" id="SSF53850">
    <property type="entry name" value="Periplasmic binding protein-like II"/>
    <property type="match status" value="1"/>
</dbReference>
<dbReference type="AlphaFoldDB" id="A0A5Q2MW53"/>
<dbReference type="EMBL" id="CP045875">
    <property type="protein sequence ID" value="QGG46614.1"/>
    <property type="molecule type" value="Genomic_DNA"/>
</dbReference>
<dbReference type="NCBIfam" id="TIGR02122">
    <property type="entry name" value="TRAP_TAXI"/>
    <property type="match status" value="1"/>
</dbReference>
<gene>
    <name evidence="2" type="ORF">FTV88_0435</name>
</gene>
<dbReference type="OrthoDB" id="9776669at2"/>
<keyword evidence="1" id="KW-0732">Signal</keyword>
<dbReference type="CDD" id="cd13520">
    <property type="entry name" value="PBP2_TAXI_TRAP"/>
    <property type="match status" value="1"/>
</dbReference>
<accession>A0A5Q2MW53</accession>
<evidence type="ECO:0000313" key="3">
    <source>
        <dbReference type="Proteomes" id="UP000366051"/>
    </source>
</evidence>
<dbReference type="PROSITE" id="PS51257">
    <property type="entry name" value="PROKAR_LIPOPROTEIN"/>
    <property type="match status" value="1"/>
</dbReference>
<proteinExistence type="predicted"/>
<dbReference type="RefSeq" id="WP_153724151.1">
    <property type="nucleotide sequence ID" value="NZ_CP045875.1"/>
</dbReference>
<keyword evidence="2" id="KW-0675">Receptor</keyword>
<name>A0A5Q2MW53_9FIRM</name>
<dbReference type="Gene3D" id="3.40.190.10">
    <property type="entry name" value="Periplasmic binding protein-like II"/>
    <property type="match status" value="2"/>
</dbReference>
<evidence type="ECO:0000256" key="1">
    <source>
        <dbReference type="SAM" id="SignalP"/>
    </source>
</evidence>